<proteinExistence type="predicted"/>
<dbReference type="Proteomes" id="UP000584670">
    <property type="component" value="Unassembled WGS sequence"/>
</dbReference>
<gene>
    <name evidence="1" type="ORF">H4N64_10410</name>
</gene>
<protein>
    <submittedName>
        <fullName evidence="1">Uncharacterized protein</fullName>
    </submittedName>
</protein>
<sequence>MALTDGRAGAARRQRGTEFEFRVVKEAASAGLLKELAGAVLRLWNGPPQQ</sequence>
<keyword evidence="2" id="KW-1185">Reference proteome</keyword>
<organism evidence="1 2">
    <name type="scientific">Streptomyces cupreus</name>
    <dbReference type="NCBI Taxonomy" id="2759956"/>
    <lineage>
        <taxon>Bacteria</taxon>
        <taxon>Bacillati</taxon>
        <taxon>Actinomycetota</taxon>
        <taxon>Actinomycetes</taxon>
        <taxon>Kitasatosporales</taxon>
        <taxon>Streptomycetaceae</taxon>
        <taxon>Streptomyces</taxon>
    </lineage>
</organism>
<accession>A0A7X1J0L6</accession>
<dbReference type="AlphaFoldDB" id="A0A7X1J0L6"/>
<comment type="caution">
    <text evidence="1">The sequence shown here is derived from an EMBL/GenBank/DDBJ whole genome shotgun (WGS) entry which is preliminary data.</text>
</comment>
<dbReference type="RefSeq" id="WP_186281924.1">
    <property type="nucleotide sequence ID" value="NZ_JACMSF010000008.1"/>
</dbReference>
<dbReference type="EMBL" id="JACMSF010000008">
    <property type="protein sequence ID" value="MBC2902013.1"/>
    <property type="molecule type" value="Genomic_DNA"/>
</dbReference>
<reference evidence="1 2" key="1">
    <citation type="submission" date="2020-08" db="EMBL/GenBank/DDBJ databases">
        <title>Streptomyces sp. PSKA01 genome sequencing and assembly.</title>
        <authorList>
            <person name="Mandal S."/>
            <person name="Maiti P.K."/>
            <person name="Das P."/>
        </authorList>
    </citation>
    <scope>NUCLEOTIDE SEQUENCE [LARGE SCALE GENOMIC DNA]</scope>
    <source>
        <strain evidence="1 2">PSKA01</strain>
    </source>
</reference>
<evidence type="ECO:0000313" key="2">
    <source>
        <dbReference type="Proteomes" id="UP000584670"/>
    </source>
</evidence>
<evidence type="ECO:0000313" key="1">
    <source>
        <dbReference type="EMBL" id="MBC2902013.1"/>
    </source>
</evidence>
<name>A0A7X1J0L6_9ACTN</name>